<accession>A0A5P6VSP7</accession>
<dbReference type="InterPro" id="IPR052419">
    <property type="entry name" value="5_3-deoxyribonucleotidase-like"/>
</dbReference>
<dbReference type="InterPro" id="IPR010708">
    <property type="entry name" value="5'(3')-deoxyribonucleotidase"/>
</dbReference>
<dbReference type="Gene3D" id="3.40.50.1000">
    <property type="entry name" value="HAD superfamily/HAD-like"/>
    <property type="match status" value="1"/>
</dbReference>
<dbReference type="RefSeq" id="WP_151622720.1">
    <property type="nucleotide sequence ID" value="NZ_CP043028.1"/>
</dbReference>
<dbReference type="GO" id="GO:0009264">
    <property type="term" value="P:deoxyribonucleotide catabolic process"/>
    <property type="evidence" value="ECO:0007669"/>
    <property type="project" value="InterPro"/>
</dbReference>
<sequence>MKIYVDFDDCLCETARSFTEIAARLFGKNVPYEEVRFFNLKESFDLNEDEYEQLMLEGHKPEILLAYEETPDASKVLNELMDEGHEVSVITGRPDSTYDVSRRWLDEHDLKRANLYFLNKYGRDTFYQKGSYNLELEDFYKMQFDYAIEDSPLAFKYFDKWPDLRVMVFDRPWNQECDLQENFLRCPSWEYIREQVRD</sequence>
<dbReference type="SUPFAM" id="SSF56784">
    <property type="entry name" value="HAD-like"/>
    <property type="match status" value="1"/>
</dbReference>
<dbReference type="PANTHER" id="PTHR35134:SF2">
    <property type="entry name" value="NUCLEOTIDASE YQFW-RELATED"/>
    <property type="match status" value="1"/>
</dbReference>
<dbReference type="AlphaFoldDB" id="A0A5P6VSP7"/>
<dbReference type="EMBL" id="CP043028">
    <property type="protein sequence ID" value="QFJ54224.1"/>
    <property type="molecule type" value="Genomic_DNA"/>
</dbReference>
<evidence type="ECO:0000313" key="3">
    <source>
        <dbReference type="EMBL" id="QFJ54224.1"/>
    </source>
</evidence>
<dbReference type="OrthoDB" id="573782at2"/>
<dbReference type="Proteomes" id="UP000327030">
    <property type="component" value="Chromosome 1"/>
</dbReference>
<evidence type="ECO:0000313" key="4">
    <source>
        <dbReference type="Proteomes" id="UP000327030"/>
    </source>
</evidence>
<name>A0A5P6VSP7_PSEXY</name>
<comment type="similarity">
    <text evidence="1">Belongs to the 5'(3')-deoxyribonucleotidase family.</text>
</comment>
<evidence type="ECO:0000256" key="1">
    <source>
        <dbReference type="ARBA" id="ARBA00009589"/>
    </source>
</evidence>
<dbReference type="InterPro" id="IPR036412">
    <property type="entry name" value="HAD-like_sf"/>
</dbReference>
<feature type="active site" description="Proton donor" evidence="2">
    <location>
        <position position="8"/>
    </location>
</feature>
<gene>
    <name evidence="3" type="ORF">FXF36_04745</name>
</gene>
<reference evidence="4" key="1">
    <citation type="submission" date="2019-08" db="EMBL/GenBank/DDBJ databases">
        <title>Complete Genome Sequence of the Polysaccharide-Degrading Rumen Bacterium Pseudobutyrivibrio xylanivorans MA3014.</title>
        <authorList>
            <person name="Palevich N."/>
            <person name="Maclean P.H."/>
            <person name="Kelly W.J."/>
            <person name="Leahy S.C."/>
            <person name="Rakonjac J."/>
            <person name="Attwood G.T."/>
        </authorList>
    </citation>
    <scope>NUCLEOTIDE SEQUENCE [LARGE SCALE GENOMIC DNA]</scope>
    <source>
        <strain evidence="4">MA3014</strain>
    </source>
</reference>
<dbReference type="Pfam" id="PF06941">
    <property type="entry name" value="NT5C"/>
    <property type="match status" value="1"/>
</dbReference>
<dbReference type="PANTHER" id="PTHR35134">
    <property type="entry name" value="NUCLEOTIDASE YQFW-RELATED"/>
    <property type="match status" value="1"/>
</dbReference>
<evidence type="ECO:0000256" key="2">
    <source>
        <dbReference type="PIRSR" id="PIRSR610708-1"/>
    </source>
</evidence>
<feature type="active site" description="Nucleophile" evidence="2">
    <location>
        <position position="6"/>
    </location>
</feature>
<dbReference type="GO" id="GO:0008253">
    <property type="term" value="F:5'-nucleotidase activity"/>
    <property type="evidence" value="ECO:0007669"/>
    <property type="project" value="InterPro"/>
</dbReference>
<protein>
    <submittedName>
        <fullName evidence="3">2-dehydropantoate 2-reductase</fullName>
    </submittedName>
</protein>
<dbReference type="KEGG" id="pxv:FXF36_04745"/>
<dbReference type="InterPro" id="IPR023214">
    <property type="entry name" value="HAD_sf"/>
</dbReference>
<proteinExistence type="inferred from homology"/>
<organism evidence="3 4">
    <name type="scientific">Pseudobutyrivibrio xylanivorans</name>
    <dbReference type="NCBI Taxonomy" id="185007"/>
    <lineage>
        <taxon>Bacteria</taxon>
        <taxon>Bacillati</taxon>
        <taxon>Bacillota</taxon>
        <taxon>Clostridia</taxon>
        <taxon>Lachnospirales</taxon>
        <taxon>Lachnospiraceae</taxon>
        <taxon>Pseudobutyrivibrio</taxon>
    </lineage>
</organism>